<evidence type="ECO:0000256" key="1">
    <source>
        <dbReference type="ARBA" id="ARBA00001947"/>
    </source>
</evidence>
<dbReference type="CDD" id="cd07363">
    <property type="entry name" value="45_DOPA_Dioxygenase"/>
    <property type="match status" value="1"/>
</dbReference>
<dbReference type="PANTHER" id="PTHR30096">
    <property type="entry name" value="4,5-DOPA DIOXYGENASE EXTRADIOL-LIKE PROTEIN"/>
    <property type="match status" value="1"/>
</dbReference>
<keyword evidence="3" id="KW-0479">Metal-binding</keyword>
<organism evidence="8 9">
    <name type="scientific">Novosphingobium organovorum</name>
    <dbReference type="NCBI Taxonomy" id="2930092"/>
    <lineage>
        <taxon>Bacteria</taxon>
        <taxon>Pseudomonadati</taxon>
        <taxon>Pseudomonadota</taxon>
        <taxon>Alphaproteobacteria</taxon>
        <taxon>Sphingomonadales</taxon>
        <taxon>Sphingomonadaceae</taxon>
        <taxon>Novosphingobium</taxon>
    </lineage>
</organism>
<dbReference type="GO" id="GO:0051213">
    <property type="term" value="F:dioxygenase activity"/>
    <property type="evidence" value="ECO:0007669"/>
    <property type="project" value="UniProtKB-KW"/>
</dbReference>
<dbReference type="PIRSF" id="PIRSF006157">
    <property type="entry name" value="Doxgns_DODA"/>
    <property type="match status" value="1"/>
</dbReference>
<evidence type="ECO:0000256" key="6">
    <source>
        <dbReference type="SAM" id="MobiDB-lite"/>
    </source>
</evidence>
<proteinExistence type="inferred from homology"/>
<evidence type="ECO:0000256" key="2">
    <source>
        <dbReference type="ARBA" id="ARBA00007581"/>
    </source>
</evidence>
<feature type="domain" description="Extradiol ring-cleavage dioxygenase class III enzyme subunit B" evidence="7">
    <location>
        <begin position="7"/>
        <end position="254"/>
    </location>
</feature>
<evidence type="ECO:0000259" key="7">
    <source>
        <dbReference type="Pfam" id="PF02900"/>
    </source>
</evidence>
<evidence type="ECO:0000256" key="5">
    <source>
        <dbReference type="ARBA" id="ARBA00023002"/>
    </source>
</evidence>
<comment type="caution">
    <text evidence="8">The sequence shown here is derived from an EMBL/GenBank/DDBJ whole genome shotgun (WGS) entry which is preliminary data.</text>
</comment>
<dbReference type="RefSeq" id="WP_244019584.1">
    <property type="nucleotide sequence ID" value="NZ_JALHLF010000028.1"/>
</dbReference>
<comment type="similarity">
    <text evidence="2">Belongs to the DODA-type extradiol aromatic ring-opening dioxygenase family.</text>
</comment>
<reference evidence="8" key="1">
    <citation type="submission" date="2022-03" db="EMBL/GenBank/DDBJ databases">
        <title>Identification of a novel bacterium isolated from mangrove sediments.</title>
        <authorList>
            <person name="Pan X."/>
        </authorList>
    </citation>
    <scope>NUCLEOTIDE SEQUENCE</scope>
    <source>
        <strain evidence="8">B1949</strain>
    </source>
</reference>
<dbReference type="Pfam" id="PF02900">
    <property type="entry name" value="LigB"/>
    <property type="match status" value="1"/>
</dbReference>
<evidence type="ECO:0000256" key="4">
    <source>
        <dbReference type="ARBA" id="ARBA00022833"/>
    </source>
</evidence>
<keyword evidence="9" id="KW-1185">Reference proteome</keyword>
<dbReference type="SUPFAM" id="SSF53213">
    <property type="entry name" value="LigB-like"/>
    <property type="match status" value="1"/>
</dbReference>
<gene>
    <name evidence="8" type="ORF">MTR62_09270</name>
</gene>
<protein>
    <submittedName>
        <fullName evidence="8">Dioxygenase</fullName>
    </submittedName>
</protein>
<keyword evidence="5" id="KW-0560">Oxidoreductase</keyword>
<name>A0ABT0BDK8_9SPHN</name>
<evidence type="ECO:0000256" key="3">
    <source>
        <dbReference type="ARBA" id="ARBA00022723"/>
    </source>
</evidence>
<dbReference type="PANTHER" id="PTHR30096:SF0">
    <property type="entry name" value="4,5-DOPA DIOXYGENASE EXTRADIOL-LIKE PROTEIN"/>
    <property type="match status" value="1"/>
</dbReference>
<dbReference type="InterPro" id="IPR004183">
    <property type="entry name" value="Xdiol_dOase_suB"/>
</dbReference>
<evidence type="ECO:0000313" key="8">
    <source>
        <dbReference type="EMBL" id="MCJ2182879.1"/>
    </source>
</evidence>
<evidence type="ECO:0000313" key="9">
    <source>
        <dbReference type="Proteomes" id="UP001162881"/>
    </source>
</evidence>
<feature type="compositionally biased region" description="Basic and acidic residues" evidence="6">
    <location>
        <begin position="285"/>
        <end position="294"/>
    </location>
</feature>
<comment type="cofactor">
    <cofactor evidence="1">
        <name>Zn(2+)</name>
        <dbReference type="ChEBI" id="CHEBI:29105"/>
    </cofactor>
</comment>
<keyword evidence="4" id="KW-0862">Zinc</keyword>
<sequence>MTESLPALFIPHGGGPCFFMDWGPHYPDDMWESMAVFLRSVSAGLGRIPKAVLVVSGHWETARPTVQSVERNTLLFDYAGFPRHTYELEYPAAGSPQVAERVRSCLVSAGFACDIERERGLDHGVFVPFLLIYPDADVPILQLSLPRGAQASELIALGRALAPLRREDVLLVGSGMTYHNVAGILGRIPNQAEPAAAFDAWLGSVLTMSDPEERERALAQWQSAPFASVCHPTPEHFLPLLVMAGAGEGSAGTRIYNAPTLGNLQSAFSFADPGVGAKAWPPQADRMRPTRPGDGDFSLKGSSDA</sequence>
<feature type="region of interest" description="Disordered" evidence="6">
    <location>
        <begin position="278"/>
        <end position="305"/>
    </location>
</feature>
<dbReference type="Proteomes" id="UP001162881">
    <property type="component" value="Unassembled WGS sequence"/>
</dbReference>
<dbReference type="EMBL" id="JALHLF010000028">
    <property type="protein sequence ID" value="MCJ2182879.1"/>
    <property type="molecule type" value="Genomic_DNA"/>
</dbReference>
<dbReference type="InterPro" id="IPR014436">
    <property type="entry name" value="Extradiol_dOase_DODA"/>
</dbReference>
<dbReference type="Gene3D" id="3.40.830.10">
    <property type="entry name" value="LigB-like"/>
    <property type="match status" value="1"/>
</dbReference>
<keyword evidence="8" id="KW-0223">Dioxygenase</keyword>
<accession>A0ABT0BDK8</accession>